<dbReference type="Pfam" id="PF03861">
    <property type="entry name" value="ANTAR"/>
    <property type="match status" value="1"/>
</dbReference>
<evidence type="ECO:0000313" key="3">
    <source>
        <dbReference type="EMBL" id="MBQ0855518.1"/>
    </source>
</evidence>
<dbReference type="Gene3D" id="1.10.10.10">
    <property type="entry name" value="Winged helix-like DNA-binding domain superfamily/Winged helix DNA-binding domain"/>
    <property type="match status" value="1"/>
</dbReference>
<dbReference type="GO" id="GO:0003723">
    <property type="term" value="F:RNA binding"/>
    <property type="evidence" value="ECO:0007669"/>
    <property type="project" value="InterPro"/>
</dbReference>
<dbReference type="SUPFAM" id="SSF52172">
    <property type="entry name" value="CheY-like"/>
    <property type="match status" value="1"/>
</dbReference>
<reference evidence="3 4" key="1">
    <citation type="submission" date="2021-04" db="EMBL/GenBank/DDBJ databases">
        <authorList>
            <person name="Tang X."/>
            <person name="Zhou X."/>
            <person name="Chen X."/>
            <person name="Cernava T."/>
            <person name="Zhang C."/>
        </authorList>
    </citation>
    <scope>NUCLEOTIDE SEQUENCE [LARGE SCALE GENOMIC DNA]</scope>
    <source>
        <strain evidence="3 4">BH-SS-21</strain>
    </source>
</reference>
<accession>A0A940Y4N1</accession>
<organism evidence="3 4">
    <name type="scientific">Streptomyces liliiviolaceus</name>
    <dbReference type="NCBI Taxonomy" id="2823109"/>
    <lineage>
        <taxon>Bacteria</taxon>
        <taxon>Bacillati</taxon>
        <taxon>Actinomycetota</taxon>
        <taxon>Actinomycetes</taxon>
        <taxon>Kitasatosporales</taxon>
        <taxon>Streptomycetaceae</taxon>
        <taxon>Streptomyces</taxon>
    </lineage>
</organism>
<dbReference type="InterPro" id="IPR011006">
    <property type="entry name" value="CheY-like_superfamily"/>
</dbReference>
<feature type="domain" description="ANTAR" evidence="2">
    <location>
        <begin position="42"/>
        <end position="103"/>
    </location>
</feature>
<proteinExistence type="predicted"/>
<evidence type="ECO:0000313" key="4">
    <source>
        <dbReference type="Proteomes" id="UP000677413"/>
    </source>
</evidence>
<sequence length="129" mass="14103">MSPFSRPGPRRGTTEQQRPASHDQASRSCPSHTSGRPPTGPVEALREEVAQLRIAMERRPVIDMARGILMARCSCTEDDAWELLVDVSQHSNTKLHDIAEAVLATVHGGPLPAPLQDHLAAAVTRLRTR</sequence>
<comment type="caution">
    <text evidence="3">The sequence shown here is derived from an EMBL/GenBank/DDBJ whole genome shotgun (WGS) entry which is preliminary data.</text>
</comment>
<dbReference type="Proteomes" id="UP000677413">
    <property type="component" value="Unassembled WGS sequence"/>
</dbReference>
<dbReference type="RefSeq" id="WP_210893924.1">
    <property type="nucleotide sequence ID" value="NZ_JAGPYQ010000002.1"/>
</dbReference>
<dbReference type="InterPro" id="IPR005561">
    <property type="entry name" value="ANTAR"/>
</dbReference>
<protein>
    <submittedName>
        <fullName evidence="3">ANTAR domain-containing protein</fullName>
    </submittedName>
</protein>
<dbReference type="PROSITE" id="PS50921">
    <property type="entry name" value="ANTAR"/>
    <property type="match status" value="1"/>
</dbReference>
<dbReference type="EMBL" id="JAGPYQ010000002">
    <property type="protein sequence ID" value="MBQ0855518.1"/>
    <property type="molecule type" value="Genomic_DNA"/>
</dbReference>
<evidence type="ECO:0000259" key="2">
    <source>
        <dbReference type="PROSITE" id="PS50921"/>
    </source>
</evidence>
<gene>
    <name evidence="3" type="ORF">J8N05_45970</name>
</gene>
<dbReference type="SMART" id="SM01012">
    <property type="entry name" value="ANTAR"/>
    <property type="match status" value="1"/>
</dbReference>
<feature type="region of interest" description="Disordered" evidence="1">
    <location>
        <begin position="1"/>
        <end position="42"/>
    </location>
</feature>
<dbReference type="InterPro" id="IPR036388">
    <property type="entry name" value="WH-like_DNA-bd_sf"/>
</dbReference>
<evidence type="ECO:0000256" key="1">
    <source>
        <dbReference type="SAM" id="MobiDB-lite"/>
    </source>
</evidence>
<feature type="compositionally biased region" description="Polar residues" evidence="1">
    <location>
        <begin position="26"/>
        <end position="36"/>
    </location>
</feature>
<name>A0A940Y4N1_9ACTN</name>
<keyword evidence="4" id="KW-1185">Reference proteome</keyword>
<dbReference type="AlphaFoldDB" id="A0A940Y4N1"/>